<comment type="similarity">
    <text evidence="5">Belongs to the metallo-dependent hydrolases superfamily. Adenosine and AMP deaminases family. Adenine deaminase type 2 subfamily.</text>
</comment>
<dbReference type="InterPro" id="IPR001365">
    <property type="entry name" value="A_deaminase_dom"/>
</dbReference>
<evidence type="ECO:0000259" key="6">
    <source>
        <dbReference type="Pfam" id="PF00962"/>
    </source>
</evidence>
<evidence type="ECO:0000256" key="5">
    <source>
        <dbReference type="HAMAP-Rule" id="MF_01962"/>
    </source>
</evidence>
<dbReference type="EMBL" id="BAABEO010000017">
    <property type="protein sequence ID" value="GAA3686941.1"/>
    <property type="molecule type" value="Genomic_DNA"/>
</dbReference>
<sequence>MPTTPAPAERYAALPKAELHLHIEGTLEPEAAFRMAARNGVKLPYADVEELRARYAFTDLVSFLNVYYECMAALRTEEDFAELCETYLRTAVGQGVRHVEMFFDPQAHTSRGVPVDTVIDGLLAGFARVAAGEDLTGGLILCFLRDRPVAEAAETLESVRHRASDLIGVGLDSAEVGFPPSLFEGVFAAARALGLHVVAHAGEEGPVEYIEQALDLLHVERIDHGVRCMESAEMVARLRAERIPLTVCPLSNLRLGVVSDLADHPLPAMLREDLMVTVNSDDPAYFGGYVADNFTAVADALGLGEEQLELVARNSISGSFAPAGRKAQLLAEIDAWAAARA</sequence>
<evidence type="ECO:0000256" key="3">
    <source>
        <dbReference type="ARBA" id="ARBA00022833"/>
    </source>
</evidence>
<feature type="binding site" evidence="5">
    <location>
        <position position="20"/>
    </location>
    <ligand>
        <name>Zn(2+)</name>
        <dbReference type="ChEBI" id="CHEBI:29105"/>
        <note>catalytic</note>
    </ligand>
</feature>
<dbReference type="InterPro" id="IPR006330">
    <property type="entry name" value="Ado/ade_deaminase"/>
</dbReference>
<feature type="active site" description="Proton donor" evidence="5">
    <location>
        <position position="203"/>
    </location>
</feature>
<name>A0ABP7CG33_9MICC</name>
<evidence type="ECO:0000256" key="1">
    <source>
        <dbReference type="ARBA" id="ARBA00022723"/>
    </source>
</evidence>
<accession>A0ABP7CG33</accession>
<dbReference type="PANTHER" id="PTHR43114">
    <property type="entry name" value="ADENINE DEAMINASE"/>
    <property type="match status" value="1"/>
</dbReference>
<dbReference type="CDD" id="cd01320">
    <property type="entry name" value="ADA"/>
    <property type="match status" value="1"/>
</dbReference>
<keyword evidence="3 5" id="KW-0862">Zinc</keyword>
<keyword evidence="8" id="KW-1185">Reference proteome</keyword>
<dbReference type="Gene3D" id="3.20.20.140">
    <property type="entry name" value="Metal-dependent hydrolases"/>
    <property type="match status" value="1"/>
</dbReference>
<evidence type="ECO:0000313" key="7">
    <source>
        <dbReference type="EMBL" id="GAA3686941.1"/>
    </source>
</evidence>
<dbReference type="HAMAP" id="MF_01962">
    <property type="entry name" value="Adenine_deaminase"/>
    <property type="match status" value="1"/>
</dbReference>
<keyword evidence="1 5" id="KW-0479">Metal-binding</keyword>
<dbReference type="InterPro" id="IPR028892">
    <property type="entry name" value="ADE"/>
</dbReference>
<dbReference type="InterPro" id="IPR032466">
    <property type="entry name" value="Metal_Hydrolase"/>
</dbReference>
<comment type="cofactor">
    <cofactor evidence="5">
        <name>Zn(2+)</name>
        <dbReference type="ChEBI" id="CHEBI:29105"/>
    </cofactor>
    <text evidence="5">Binds 1 zinc ion per subunit.</text>
</comment>
<organism evidence="7 8">
    <name type="scientific">Arthrobacter ginkgonis</name>
    <dbReference type="NCBI Taxonomy" id="1630594"/>
    <lineage>
        <taxon>Bacteria</taxon>
        <taxon>Bacillati</taxon>
        <taxon>Actinomycetota</taxon>
        <taxon>Actinomycetes</taxon>
        <taxon>Micrococcales</taxon>
        <taxon>Micrococcaceae</taxon>
        <taxon>Arthrobacter</taxon>
    </lineage>
</organism>
<reference evidence="8" key="1">
    <citation type="journal article" date="2019" name="Int. J. Syst. Evol. Microbiol.">
        <title>The Global Catalogue of Microorganisms (GCM) 10K type strain sequencing project: providing services to taxonomists for standard genome sequencing and annotation.</title>
        <authorList>
            <consortium name="The Broad Institute Genomics Platform"/>
            <consortium name="The Broad Institute Genome Sequencing Center for Infectious Disease"/>
            <person name="Wu L."/>
            <person name="Ma J."/>
        </authorList>
    </citation>
    <scope>NUCLEOTIDE SEQUENCE [LARGE SCALE GENOMIC DNA]</scope>
    <source>
        <strain evidence="8">JCM 30742</strain>
    </source>
</reference>
<comment type="function">
    <text evidence="5">Catalyzes the hydrolytic deamination of adenine to hypoxanthine. Plays an important role in the purine salvage pathway and in nitrogen catabolism.</text>
</comment>
<keyword evidence="2 5" id="KW-0378">Hydrolase</keyword>
<proteinExistence type="inferred from homology"/>
<dbReference type="SUPFAM" id="SSF51556">
    <property type="entry name" value="Metallo-dependent hydrolases"/>
    <property type="match status" value="1"/>
</dbReference>
<evidence type="ECO:0000256" key="4">
    <source>
        <dbReference type="ARBA" id="ARBA00023080"/>
    </source>
</evidence>
<dbReference type="RefSeq" id="WP_345151215.1">
    <property type="nucleotide sequence ID" value="NZ_BAABEO010000017.1"/>
</dbReference>
<comment type="caution">
    <text evidence="7">The sequence shown here is derived from an EMBL/GenBank/DDBJ whole genome shotgun (WGS) entry which is preliminary data.</text>
</comment>
<dbReference type="NCBIfam" id="TIGR01430">
    <property type="entry name" value="aden_deam"/>
    <property type="match status" value="1"/>
</dbReference>
<dbReference type="NCBIfam" id="NF006850">
    <property type="entry name" value="PRK09358.1-6"/>
    <property type="match status" value="1"/>
</dbReference>
<dbReference type="Proteomes" id="UP001500752">
    <property type="component" value="Unassembled WGS sequence"/>
</dbReference>
<feature type="binding site" evidence="5">
    <location>
        <position position="281"/>
    </location>
    <ligand>
        <name>Zn(2+)</name>
        <dbReference type="ChEBI" id="CHEBI:29105"/>
        <note>catalytic</note>
    </ligand>
</feature>
<feature type="domain" description="Adenosine deaminase" evidence="6">
    <location>
        <begin position="15"/>
        <end position="336"/>
    </location>
</feature>
<protein>
    <recommendedName>
        <fullName evidence="5">Adenine deaminase</fullName>
        <shortName evidence="5">ADE</shortName>
        <ecNumber evidence="5">3.5.4.2</ecNumber>
    </recommendedName>
    <alternativeName>
        <fullName evidence="5">Adenine aminohydrolase</fullName>
        <shortName evidence="5">AAH</shortName>
    </alternativeName>
</protein>
<dbReference type="Pfam" id="PF00962">
    <property type="entry name" value="A_deaminase"/>
    <property type="match status" value="1"/>
</dbReference>
<evidence type="ECO:0000256" key="2">
    <source>
        <dbReference type="ARBA" id="ARBA00022801"/>
    </source>
</evidence>
<dbReference type="PANTHER" id="PTHR43114:SF6">
    <property type="entry name" value="ADENINE DEAMINASE"/>
    <property type="match status" value="1"/>
</dbReference>
<keyword evidence="4 5" id="KW-0546">Nucleotide metabolism</keyword>
<feature type="binding site" evidence="5">
    <location>
        <position position="282"/>
    </location>
    <ligand>
        <name>substrate</name>
    </ligand>
</feature>
<comment type="catalytic activity">
    <reaction evidence="5">
        <text>adenine + H2O + H(+) = hypoxanthine + NH4(+)</text>
        <dbReference type="Rhea" id="RHEA:23688"/>
        <dbReference type="ChEBI" id="CHEBI:15377"/>
        <dbReference type="ChEBI" id="CHEBI:15378"/>
        <dbReference type="ChEBI" id="CHEBI:16708"/>
        <dbReference type="ChEBI" id="CHEBI:17368"/>
        <dbReference type="ChEBI" id="CHEBI:28938"/>
        <dbReference type="EC" id="3.5.4.2"/>
    </reaction>
</comment>
<feature type="binding site" evidence="5">
    <location>
        <position position="200"/>
    </location>
    <ligand>
        <name>Zn(2+)</name>
        <dbReference type="ChEBI" id="CHEBI:29105"/>
        <note>catalytic</note>
    </ligand>
</feature>
<feature type="site" description="Important for catalytic activity" evidence="5">
    <location>
        <position position="224"/>
    </location>
</feature>
<feature type="binding site" evidence="5">
    <location>
        <position position="22"/>
    </location>
    <ligand>
        <name>Zn(2+)</name>
        <dbReference type="ChEBI" id="CHEBI:29105"/>
        <note>catalytic</note>
    </ligand>
</feature>
<dbReference type="EC" id="3.5.4.2" evidence="5"/>
<gene>
    <name evidence="7" type="ORF">GCM10023081_25320</name>
</gene>
<evidence type="ECO:0000313" key="8">
    <source>
        <dbReference type="Proteomes" id="UP001500752"/>
    </source>
</evidence>